<organism evidence="2 3">
    <name type="scientific">BD1-7 clade bacterium</name>
    <dbReference type="NCBI Taxonomy" id="2029982"/>
    <lineage>
        <taxon>Bacteria</taxon>
        <taxon>Pseudomonadati</taxon>
        <taxon>Pseudomonadota</taxon>
        <taxon>Gammaproteobacteria</taxon>
        <taxon>Cellvibrionales</taxon>
        <taxon>Spongiibacteraceae</taxon>
        <taxon>BD1-7 clade</taxon>
    </lineage>
</organism>
<dbReference type="EMBL" id="CACSIO010000061">
    <property type="protein sequence ID" value="CAA0125009.1"/>
    <property type="molecule type" value="Genomic_DNA"/>
</dbReference>
<dbReference type="OrthoDB" id="275663at2"/>
<sequence length="224" mass="25031">MGDQQTDQVSSGVETLIVELRDKGVNAGKYEAQQIVDDAKRHADAMLKQAKDEASKLVEEAQKEAEFIRASGAESLQLAFRDTLLKLKQQLLSQFSDNLKRMTQHELKDPDTLRKLVLEVASKTQKIEKNSVIMLPAHAEAVEDLRKSPEKLSGGPLIEMISEQTRGMLRDGIEFSVSENIKSGIKIISKDSKVEIQLDDSILSDILLEYLQPRFRALLEGVLS</sequence>
<dbReference type="Proteomes" id="UP000441399">
    <property type="component" value="Unassembled WGS sequence"/>
</dbReference>
<name>A0A5S9QZF0_9GAMM</name>
<reference evidence="2 3" key="1">
    <citation type="submission" date="2019-11" db="EMBL/GenBank/DDBJ databases">
        <authorList>
            <person name="Holert J."/>
        </authorList>
    </citation>
    <scope>NUCLEOTIDE SEQUENCE [LARGE SCALE GENOMIC DNA]</scope>
    <source>
        <strain evidence="2">SB11_3</strain>
    </source>
</reference>
<accession>A0A5S9QZF0</accession>
<evidence type="ECO:0000313" key="3">
    <source>
        <dbReference type="Proteomes" id="UP000441399"/>
    </source>
</evidence>
<keyword evidence="1" id="KW-0175">Coiled coil</keyword>
<dbReference type="Gene3D" id="1.20.5.620">
    <property type="entry name" value="F1F0 ATP synthase subunit B, membrane domain"/>
    <property type="match status" value="1"/>
</dbReference>
<gene>
    <name evidence="2" type="primary">atpE_2</name>
    <name evidence="2" type="ORF">OPDIPICF_03313</name>
</gene>
<evidence type="ECO:0000256" key="1">
    <source>
        <dbReference type="SAM" id="Coils"/>
    </source>
</evidence>
<dbReference type="Pfam" id="PF06188">
    <property type="entry name" value="HrpE"/>
    <property type="match status" value="1"/>
</dbReference>
<keyword evidence="3" id="KW-1185">Reference proteome</keyword>
<evidence type="ECO:0000313" key="2">
    <source>
        <dbReference type="EMBL" id="CAA0125009.1"/>
    </source>
</evidence>
<dbReference type="AlphaFoldDB" id="A0A5S9QZF0"/>
<dbReference type="InterPro" id="IPR009335">
    <property type="entry name" value="T3SS_HrpE/ATPase_suE"/>
</dbReference>
<protein>
    <submittedName>
        <fullName evidence="2">V-type proton ATPase subunit E</fullName>
    </submittedName>
</protein>
<proteinExistence type="predicted"/>
<feature type="coiled-coil region" evidence="1">
    <location>
        <begin position="40"/>
        <end position="71"/>
    </location>
</feature>